<feature type="compositionally biased region" description="Basic residues" evidence="1">
    <location>
        <begin position="488"/>
        <end position="501"/>
    </location>
</feature>
<feature type="compositionally biased region" description="Polar residues" evidence="1">
    <location>
        <begin position="319"/>
        <end position="331"/>
    </location>
</feature>
<name>A0A068UKD7_COFCA</name>
<feature type="compositionally biased region" description="Basic and acidic residues" evidence="1">
    <location>
        <begin position="178"/>
        <end position="203"/>
    </location>
</feature>
<evidence type="ECO:0000313" key="5">
    <source>
        <dbReference type="Proteomes" id="UP000295252"/>
    </source>
</evidence>
<proteinExistence type="predicted"/>
<dbReference type="GO" id="GO:0005730">
    <property type="term" value="C:nucleolus"/>
    <property type="evidence" value="ECO:0007669"/>
    <property type="project" value="InterPro"/>
</dbReference>
<feature type="chain" id="PRO_5001654982" description="Srp40 C-terminal domain-containing protein" evidence="2">
    <location>
        <begin position="39"/>
        <end position="522"/>
    </location>
</feature>
<keyword evidence="5" id="KW-1185">Reference proteome</keyword>
<dbReference type="Pfam" id="PF05022">
    <property type="entry name" value="SRP40_C"/>
    <property type="match status" value="1"/>
</dbReference>
<dbReference type="InterPro" id="IPR007718">
    <property type="entry name" value="Srp40_C"/>
</dbReference>
<sequence length="522" mass="58570">MSHIYKFRGRKCRNFHLLFPAAFLFFTTQLCMIQGGEESNSSVSRRIVAFKPRQVLLAQQKEKGKLKRTGQTMTKTLVKEEQQQPETKIALLHSVIQYIHDKGFAKTFKRLLKEAQVEDDSWKADSFDLEEMYCKYLDNCRSADTDFKGQKEQEQGADGTMDKDAPVETASKKKKKKSTEENDDAKSVISEVKADEFMKEPIDKKKKKKKNKLTSESLDDNGKQEDSLPKVIEGKPESLEIISANGNKDSSETTKPKDKLKKQKLRMVSLVDDGKGAESAVIRNTDTDTVDVPLDDSKLKLKEKKRKKKDVSDTGVENKGNSQETSDNVANKESKKRKRSASDENKDKPVEGAAIEESKRRKTEGIEEAEVVVKQGEVNSVLGGDGHVGAETEKENGDVSEPQKQFNVNTEGVLKKNGVERSAAQKSARKQRNGSAEPKTVNAFQRVKVDAVEFADERLQDNSYWAKSGAEIGYGAKAQEVLGQVKGRGFRHEKTKKKRGSYRGGQIDLQSHSVKFNYSDNE</sequence>
<dbReference type="PANTHER" id="PTHR23216:SF1">
    <property type="entry name" value="NUCLEOLAR AND COILED-BODY PHOSPHOPROTEIN 1"/>
    <property type="match status" value="1"/>
</dbReference>
<dbReference type="Gramene" id="CDP08083">
    <property type="protein sequence ID" value="CDP08083"/>
    <property type="gene ID" value="GSCOC_T00026795001"/>
</dbReference>
<feature type="compositionally biased region" description="Basic and acidic residues" evidence="1">
    <location>
        <begin position="388"/>
        <end position="397"/>
    </location>
</feature>
<evidence type="ECO:0000256" key="1">
    <source>
        <dbReference type="SAM" id="MobiDB-lite"/>
    </source>
</evidence>
<keyword evidence="2" id="KW-0732">Signal</keyword>
<dbReference type="STRING" id="49390.A0A068UKD7"/>
<dbReference type="FunCoup" id="A0A068UKD7">
    <property type="interactions" value="448"/>
</dbReference>
<feature type="compositionally biased region" description="Basic and acidic residues" evidence="1">
    <location>
        <begin position="146"/>
        <end position="166"/>
    </location>
</feature>
<feature type="compositionally biased region" description="Basic and acidic residues" evidence="1">
    <location>
        <begin position="220"/>
        <end position="238"/>
    </location>
</feature>
<dbReference type="OMA" id="PDWLFPA"/>
<evidence type="ECO:0000256" key="2">
    <source>
        <dbReference type="SAM" id="SignalP"/>
    </source>
</evidence>
<feature type="region of interest" description="Disordered" evidence="1">
    <location>
        <begin position="487"/>
        <end position="506"/>
    </location>
</feature>
<organism evidence="4 5">
    <name type="scientific">Coffea canephora</name>
    <name type="common">Robusta coffee</name>
    <dbReference type="NCBI Taxonomy" id="49390"/>
    <lineage>
        <taxon>Eukaryota</taxon>
        <taxon>Viridiplantae</taxon>
        <taxon>Streptophyta</taxon>
        <taxon>Embryophyta</taxon>
        <taxon>Tracheophyta</taxon>
        <taxon>Spermatophyta</taxon>
        <taxon>Magnoliopsida</taxon>
        <taxon>eudicotyledons</taxon>
        <taxon>Gunneridae</taxon>
        <taxon>Pentapetalae</taxon>
        <taxon>asterids</taxon>
        <taxon>lamiids</taxon>
        <taxon>Gentianales</taxon>
        <taxon>Rubiaceae</taxon>
        <taxon>Ixoroideae</taxon>
        <taxon>Gardenieae complex</taxon>
        <taxon>Bertiereae - Coffeeae clade</taxon>
        <taxon>Coffeeae</taxon>
        <taxon>Coffea</taxon>
    </lineage>
</organism>
<gene>
    <name evidence="4" type="ORF">GSCOC_T00026795001</name>
</gene>
<dbReference type="OrthoDB" id="5599646at2759"/>
<accession>A0A068UKD7</accession>
<feature type="domain" description="Srp40 C-terminal" evidence="3">
    <location>
        <begin position="444"/>
        <end position="516"/>
    </location>
</feature>
<dbReference type="AlphaFoldDB" id="A0A068UKD7"/>
<dbReference type="PANTHER" id="PTHR23216">
    <property type="entry name" value="NUCLEOLAR AND COILED-BODY PHOSPHOPROTEIN 1"/>
    <property type="match status" value="1"/>
</dbReference>
<feature type="compositionally biased region" description="Basic and acidic residues" evidence="1">
    <location>
        <begin position="340"/>
        <end position="365"/>
    </location>
</feature>
<dbReference type="EMBL" id="HG739114">
    <property type="protein sequence ID" value="CDP08083.1"/>
    <property type="molecule type" value="Genomic_DNA"/>
</dbReference>
<feature type="region of interest" description="Disordered" evidence="1">
    <location>
        <begin position="146"/>
        <end position="441"/>
    </location>
</feature>
<feature type="signal peptide" evidence="2">
    <location>
        <begin position="1"/>
        <end position="38"/>
    </location>
</feature>
<dbReference type="InParanoid" id="A0A068UKD7"/>
<protein>
    <recommendedName>
        <fullName evidence="3">Srp40 C-terminal domain-containing protein</fullName>
    </recommendedName>
</protein>
<dbReference type="Proteomes" id="UP000295252">
    <property type="component" value="Chromosome V"/>
</dbReference>
<reference evidence="5" key="1">
    <citation type="journal article" date="2014" name="Science">
        <title>The coffee genome provides insight into the convergent evolution of caffeine biosynthesis.</title>
        <authorList>
            <person name="Denoeud F."/>
            <person name="Carretero-Paulet L."/>
            <person name="Dereeper A."/>
            <person name="Droc G."/>
            <person name="Guyot R."/>
            <person name="Pietrella M."/>
            <person name="Zheng C."/>
            <person name="Alberti A."/>
            <person name="Anthony F."/>
            <person name="Aprea G."/>
            <person name="Aury J.M."/>
            <person name="Bento P."/>
            <person name="Bernard M."/>
            <person name="Bocs S."/>
            <person name="Campa C."/>
            <person name="Cenci A."/>
            <person name="Combes M.C."/>
            <person name="Crouzillat D."/>
            <person name="Da Silva C."/>
            <person name="Daddiego L."/>
            <person name="De Bellis F."/>
            <person name="Dussert S."/>
            <person name="Garsmeur O."/>
            <person name="Gayraud T."/>
            <person name="Guignon V."/>
            <person name="Jahn K."/>
            <person name="Jamilloux V."/>
            <person name="Joet T."/>
            <person name="Labadie K."/>
            <person name="Lan T."/>
            <person name="Leclercq J."/>
            <person name="Lepelley M."/>
            <person name="Leroy T."/>
            <person name="Li L.T."/>
            <person name="Librado P."/>
            <person name="Lopez L."/>
            <person name="Munoz A."/>
            <person name="Noel B."/>
            <person name="Pallavicini A."/>
            <person name="Perrotta G."/>
            <person name="Poncet V."/>
            <person name="Pot D."/>
            <person name="Priyono X."/>
            <person name="Rigoreau M."/>
            <person name="Rouard M."/>
            <person name="Rozas J."/>
            <person name="Tranchant-Dubreuil C."/>
            <person name="VanBuren R."/>
            <person name="Zhang Q."/>
            <person name="Andrade A.C."/>
            <person name="Argout X."/>
            <person name="Bertrand B."/>
            <person name="de Kochko A."/>
            <person name="Graziosi G."/>
            <person name="Henry R.J."/>
            <person name="Jayarama X."/>
            <person name="Ming R."/>
            <person name="Nagai C."/>
            <person name="Rounsley S."/>
            <person name="Sankoff D."/>
            <person name="Giuliano G."/>
            <person name="Albert V.A."/>
            <person name="Wincker P."/>
            <person name="Lashermes P."/>
        </authorList>
    </citation>
    <scope>NUCLEOTIDE SEQUENCE [LARGE SCALE GENOMIC DNA]</scope>
    <source>
        <strain evidence="5">cv. DH200-94</strain>
    </source>
</reference>
<evidence type="ECO:0000313" key="4">
    <source>
        <dbReference type="EMBL" id="CDP08083.1"/>
    </source>
</evidence>
<evidence type="ECO:0000259" key="3">
    <source>
        <dbReference type="Pfam" id="PF05022"/>
    </source>
</evidence>
<dbReference type="InterPro" id="IPR039191">
    <property type="entry name" value="Nopp140-like"/>
</dbReference>
<dbReference type="PhylomeDB" id="A0A068UKD7"/>